<feature type="compositionally biased region" description="Basic residues" evidence="1">
    <location>
        <begin position="245"/>
        <end position="255"/>
    </location>
</feature>
<feature type="compositionally biased region" description="Low complexity" evidence="1">
    <location>
        <begin position="127"/>
        <end position="136"/>
    </location>
</feature>
<keyword evidence="3" id="KW-1185">Reference proteome</keyword>
<proteinExistence type="predicted"/>
<dbReference type="Proteomes" id="UP001194580">
    <property type="component" value="Unassembled WGS sequence"/>
</dbReference>
<name>A0AAD4D3C2_9FUNG</name>
<protein>
    <submittedName>
        <fullName evidence="2">Uncharacterized protein</fullName>
    </submittedName>
</protein>
<feature type="compositionally biased region" description="Polar residues" evidence="1">
    <location>
        <begin position="15"/>
        <end position="24"/>
    </location>
</feature>
<dbReference type="AlphaFoldDB" id="A0AAD4D3C2"/>
<evidence type="ECO:0000256" key="1">
    <source>
        <dbReference type="SAM" id="MobiDB-lite"/>
    </source>
</evidence>
<organism evidence="2 3">
    <name type="scientific">Linnemannia exigua</name>
    <dbReference type="NCBI Taxonomy" id="604196"/>
    <lineage>
        <taxon>Eukaryota</taxon>
        <taxon>Fungi</taxon>
        <taxon>Fungi incertae sedis</taxon>
        <taxon>Mucoromycota</taxon>
        <taxon>Mortierellomycotina</taxon>
        <taxon>Mortierellomycetes</taxon>
        <taxon>Mortierellales</taxon>
        <taxon>Mortierellaceae</taxon>
        <taxon>Linnemannia</taxon>
    </lineage>
</organism>
<dbReference type="EMBL" id="JAAAIL010002017">
    <property type="protein sequence ID" value="KAG0261674.1"/>
    <property type="molecule type" value="Genomic_DNA"/>
</dbReference>
<feature type="region of interest" description="Disordered" evidence="1">
    <location>
        <begin position="78"/>
        <end position="112"/>
    </location>
</feature>
<feature type="compositionally biased region" description="Basic residues" evidence="1">
    <location>
        <begin position="1"/>
        <end position="12"/>
    </location>
</feature>
<comment type="caution">
    <text evidence="2">The sequence shown here is derived from an EMBL/GenBank/DDBJ whole genome shotgun (WGS) entry which is preliminary data.</text>
</comment>
<feature type="compositionally biased region" description="Low complexity" evidence="1">
    <location>
        <begin position="256"/>
        <end position="268"/>
    </location>
</feature>
<feature type="non-terminal residue" evidence="2">
    <location>
        <position position="323"/>
    </location>
</feature>
<feature type="region of interest" description="Disordered" evidence="1">
    <location>
        <begin position="127"/>
        <end position="192"/>
    </location>
</feature>
<feature type="compositionally biased region" description="Polar residues" evidence="1">
    <location>
        <begin position="85"/>
        <end position="100"/>
    </location>
</feature>
<evidence type="ECO:0000313" key="3">
    <source>
        <dbReference type="Proteomes" id="UP001194580"/>
    </source>
</evidence>
<feature type="compositionally biased region" description="Low complexity" evidence="1">
    <location>
        <begin position="148"/>
        <end position="189"/>
    </location>
</feature>
<gene>
    <name evidence="2" type="ORF">BGZ95_004177</name>
</gene>
<feature type="compositionally biased region" description="Basic and acidic residues" evidence="1">
    <location>
        <begin position="233"/>
        <end position="244"/>
    </location>
</feature>
<feature type="non-terminal residue" evidence="2">
    <location>
        <position position="1"/>
    </location>
</feature>
<feature type="region of interest" description="Disordered" evidence="1">
    <location>
        <begin position="1"/>
        <end position="38"/>
    </location>
</feature>
<evidence type="ECO:0000313" key="2">
    <source>
        <dbReference type="EMBL" id="KAG0261674.1"/>
    </source>
</evidence>
<accession>A0AAD4D3C2</accession>
<reference evidence="2" key="1">
    <citation type="journal article" date="2020" name="Fungal Divers.">
        <title>Resolving the Mortierellaceae phylogeny through synthesis of multi-gene phylogenetics and phylogenomics.</title>
        <authorList>
            <person name="Vandepol N."/>
            <person name="Liber J."/>
            <person name="Desiro A."/>
            <person name="Na H."/>
            <person name="Kennedy M."/>
            <person name="Barry K."/>
            <person name="Grigoriev I.V."/>
            <person name="Miller A.N."/>
            <person name="O'Donnell K."/>
            <person name="Stajich J.E."/>
            <person name="Bonito G."/>
        </authorList>
    </citation>
    <scope>NUCLEOTIDE SEQUENCE</scope>
    <source>
        <strain evidence="2">NRRL 28262</strain>
    </source>
</reference>
<feature type="region of interest" description="Disordered" evidence="1">
    <location>
        <begin position="233"/>
        <end position="275"/>
    </location>
</feature>
<sequence>QVVPPPRRRHQRNPSQILNTSLFDSSDRSAISPPLSPLTIQIPRPSSRSFQSLLTINTQLTAENVQQYLQQQQPAPLEIAKPDSPTDSITAPSPRTTSLCYSPRSRRKSTSQIETHRIMIPPSVASIASPTSSTFSPPVPPLPPVPAMPTLLESHLPSSPSSTSSSSQSYISLKRPSLSHQMSSSSLDSTRTDNTALASVNARIDIHHYHHHFHDNNDNGADDSHRYQYHHNYHDGRHSAEPKKRQQQKQQRRRSMSLPSSPSSPSSSCQAESAIVGASNTTTTTTTKDKELQAIIADAIAIAAAKTAAIESARQNTFHRQMQ</sequence>
<feature type="compositionally biased region" description="Pro residues" evidence="1">
    <location>
        <begin position="137"/>
        <end position="147"/>
    </location>
</feature>